<evidence type="ECO:0000313" key="1">
    <source>
        <dbReference type="EMBL" id="CAG6745259.1"/>
    </source>
</evidence>
<dbReference type="EMBL" id="HBUF01488827">
    <property type="protein sequence ID" value="CAG6745259.1"/>
    <property type="molecule type" value="Transcribed_RNA"/>
</dbReference>
<accession>A0A8D9EAD9</accession>
<name>A0A8D9EAD9_9HEMI</name>
<organism evidence="1">
    <name type="scientific">Cacopsylla melanoneura</name>
    <dbReference type="NCBI Taxonomy" id="428564"/>
    <lineage>
        <taxon>Eukaryota</taxon>
        <taxon>Metazoa</taxon>
        <taxon>Ecdysozoa</taxon>
        <taxon>Arthropoda</taxon>
        <taxon>Hexapoda</taxon>
        <taxon>Insecta</taxon>
        <taxon>Pterygota</taxon>
        <taxon>Neoptera</taxon>
        <taxon>Paraneoptera</taxon>
        <taxon>Hemiptera</taxon>
        <taxon>Sternorrhyncha</taxon>
        <taxon>Psylloidea</taxon>
        <taxon>Psyllidae</taxon>
        <taxon>Psyllinae</taxon>
        <taxon>Cacopsylla</taxon>
    </lineage>
</organism>
<protein>
    <submittedName>
        <fullName evidence="1">Uncharacterized protein</fullName>
    </submittedName>
</protein>
<sequence>MTNTYAISMHVRGSSYNRLGKTLSSRRLLYSIRYSCLKPCPVQYYTVSQGCTMDDPRVSGTIKISLHYPVLYEIKLEHYSGPRLESDITPFNFFRENFKRGAIAKTCAT</sequence>
<reference evidence="1" key="1">
    <citation type="submission" date="2021-05" db="EMBL/GenBank/DDBJ databases">
        <authorList>
            <person name="Alioto T."/>
            <person name="Alioto T."/>
            <person name="Gomez Garrido J."/>
        </authorList>
    </citation>
    <scope>NUCLEOTIDE SEQUENCE</scope>
</reference>
<dbReference type="AlphaFoldDB" id="A0A8D9EAD9"/>
<proteinExistence type="predicted"/>